<evidence type="ECO:0000313" key="3">
    <source>
        <dbReference type="Proteomes" id="UP001176941"/>
    </source>
</evidence>
<feature type="compositionally biased region" description="Pro residues" evidence="1">
    <location>
        <begin position="63"/>
        <end position="74"/>
    </location>
</feature>
<feature type="region of interest" description="Disordered" evidence="1">
    <location>
        <begin position="54"/>
        <end position="87"/>
    </location>
</feature>
<organism evidence="2 3">
    <name type="scientific">Rangifer tarandus platyrhynchus</name>
    <name type="common">Svalbard reindeer</name>
    <dbReference type="NCBI Taxonomy" id="3082113"/>
    <lineage>
        <taxon>Eukaryota</taxon>
        <taxon>Metazoa</taxon>
        <taxon>Chordata</taxon>
        <taxon>Craniata</taxon>
        <taxon>Vertebrata</taxon>
        <taxon>Euteleostomi</taxon>
        <taxon>Mammalia</taxon>
        <taxon>Eutheria</taxon>
        <taxon>Laurasiatheria</taxon>
        <taxon>Artiodactyla</taxon>
        <taxon>Ruminantia</taxon>
        <taxon>Pecora</taxon>
        <taxon>Cervidae</taxon>
        <taxon>Odocoileinae</taxon>
        <taxon>Rangifer</taxon>
    </lineage>
</organism>
<evidence type="ECO:0000256" key="1">
    <source>
        <dbReference type="SAM" id="MobiDB-lite"/>
    </source>
</evidence>
<name>A0ABN8ZSZ0_RANTA</name>
<sequence length="87" mass="9170">MPPGGRARRRGRAPGALRTRAWPRAAAVRAPGGAVRCRRASLAAAPQLITPCPALRHARRPGEPPPGARLPEPAPRLRGPLPLGFPL</sequence>
<dbReference type="EMBL" id="OX459942">
    <property type="protein sequence ID" value="CAI9177053.1"/>
    <property type="molecule type" value="Genomic_DNA"/>
</dbReference>
<protein>
    <submittedName>
        <fullName evidence="2">Uncharacterized protein</fullName>
    </submittedName>
</protein>
<dbReference type="Proteomes" id="UP001176941">
    <property type="component" value="Chromosome 6"/>
</dbReference>
<gene>
    <name evidence="2" type="ORF">MRATA1EN1_LOCUS26015</name>
</gene>
<proteinExistence type="predicted"/>
<keyword evidence="3" id="KW-1185">Reference proteome</keyword>
<accession>A0ABN8ZSZ0</accession>
<evidence type="ECO:0000313" key="2">
    <source>
        <dbReference type="EMBL" id="CAI9177053.1"/>
    </source>
</evidence>
<feature type="compositionally biased region" description="Low complexity" evidence="1">
    <location>
        <begin position="76"/>
        <end position="87"/>
    </location>
</feature>
<reference evidence="2" key="1">
    <citation type="submission" date="2023-04" db="EMBL/GenBank/DDBJ databases">
        <authorList>
            <consortium name="ELIXIR-Norway"/>
        </authorList>
    </citation>
    <scope>NUCLEOTIDE SEQUENCE [LARGE SCALE GENOMIC DNA]</scope>
</reference>